<reference evidence="2 3" key="1">
    <citation type="submission" date="2017-08" db="EMBL/GenBank/DDBJ databases">
        <title>Substantial Increase in Enzyme Production by Combined Drug-Resistance Mutations in Paenibacillus agaridevorans.</title>
        <authorList>
            <person name="Tanaka Y."/>
            <person name="Funane K."/>
            <person name="Hosaka T."/>
            <person name="Shiwa Y."/>
            <person name="Fujita N."/>
            <person name="Miyazaki T."/>
            <person name="Yoshikawa H."/>
            <person name="Murakami K."/>
            <person name="Kasahara K."/>
            <person name="Inaoka T."/>
            <person name="Hiraga Y."/>
            <person name="Ochi K."/>
        </authorList>
    </citation>
    <scope>NUCLEOTIDE SEQUENCE [LARGE SCALE GENOMIC DNA]</scope>
    <source>
        <strain evidence="2 3">T-3040</strain>
    </source>
</reference>
<feature type="transmembrane region" description="Helical" evidence="1">
    <location>
        <begin position="58"/>
        <end position="78"/>
    </location>
</feature>
<name>A0A2R5ERZ7_9BACL</name>
<keyword evidence="1" id="KW-1133">Transmembrane helix</keyword>
<protein>
    <submittedName>
        <fullName evidence="2">Uncharacterized protein</fullName>
    </submittedName>
</protein>
<dbReference type="EMBL" id="BDQX01000231">
    <property type="protein sequence ID" value="GBG09462.1"/>
    <property type="molecule type" value="Genomic_DNA"/>
</dbReference>
<feature type="transmembrane region" description="Helical" evidence="1">
    <location>
        <begin position="21"/>
        <end position="46"/>
    </location>
</feature>
<evidence type="ECO:0000313" key="3">
    <source>
        <dbReference type="Proteomes" id="UP000245202"/>
    </source>
</evidence>
<accession>A0A2R5ERZ7</accession>
<sequence>MSELKISEKKTALTPQSEPIPYTNGISVLMSISGWTILIVGIIIGLYQSKELSGEVQFLVVLSYSFPALSTGLILVGISEVVRLLHRHLAVKTGYSDQ</sequence>
<keyword evidence="1" id="KW-0472">Membrane</keyword>
<keyword evidence="3" id="KW-1185">Reference proteome</keyword>
<proteinExistence type="predicted"/>
<evidence type="ECO:0000256" key="1">
    <source>
        <dbReference type="SAM" id="Phobius"/>
    </source>
</evidence>
<dbReference type="AlphaFoldDB" id="A0A2R5ERZ7"/>
<comment type="caution">
    <text evidence="2">The sequence shown here is derived from an EMBL/GenBank/DDBJ whole genome shotgun (WGS) entry which is preliminary data.</text>
</comment>
<dbReference type="Proteomes" id="UP000245202">
    <property type="component" value="Unassembled WGS sequence"/>
</dbReference>
<organism evidence="2 3">
    <name type="scientific">Paenibacillus agaridevorans</name>
    <dbReference type="NCBI Taxonomy" id="171404"/>
    <lineage>
        <taxon>Bacteria</taxon>
        <taxon>Bacillati</taxon>
        <taxon>Bacillota</taxon>
        <taxon>Bacilli</taxon>
        <taxon>Bacillales</taxon>
        <taxon>Paenibacillaceae</taxon>
        <taxon>Paenibacillus</taxon>
    </lineage>
</organism>
<gene>
    <name evidence="2" type="ORF">PAT3040_04108</name>
</gene>
<keyword evidence="1" id="KW-0812">Transmembrane</keyword>
<evidence type="ECO:0000313" key="2">
    <source>
        <dbReference type="EMBL" id="GBG09462.1"/>
    </source>
</evidence>